<dbReference type="Gene3D" id="1.20.58.220">
    <property type="entry name" value="Phosphate transport system protein phou homolog 2, domain 2"/>
    <property type="match status" value="1"/>
</dbReference>
<sequence>MFFKKEDKFSKHLSDISSNLVESMTYFTDYKLKNIEDLKVFSDKMKEFETKGDSFVHKVIKDLNKVFITPIEREDILSLAMHMDDVLDGLEHIAALFEMYSITATDDYMHQFVEAIHNSVIEIEKAVVLLSQKKLHQIRRHAIKIKNYESKCDTIRRVSIKKLFQVEKDPIQLIKYKEIYEKFEEIADCCENVANTFEAIIMKNA</sequence>
<evidence type="ECO:0000256" key="1">
    <source>
        <dbReference type="ARBA" id="ARBA00008591"/>
    </source>
</evidence>
<dbReference type="Proteomes" id="UP000247978">
    <property type="component" value="Unassembled WGS sequence"/>
</dbReference>
<evidence type="ECO:0008006" key="4">
    <source>
        <dbReference type="Google" id="ProtNLM"/>
    </source>
</evidence>
<dbReference type="EMBL" id="QJJQ01000013">
    <property type="protein sequence ID" value="PXW84760.1"/>
    <property type="molecule type" value="Genomic_DNA"/>
</dbReference>
<comment type="caution">
    <text evidence="2">The sequence shown here is derived from an EMBL/GenBank/DDBJ whole genome shotgun (WGS) entry which is preliminary data.</text>
</comment>
<evidence type="ECO:0000313" key="2">
    <source>
        <dbReference type="EMBL" id="PXW84760.1"/>
    </source>
</evidence>
<evidence type="ECO:0000313" key="3">
    <source>
        <dbReference type="Proteomes" id="UP000247978"/>
    </source>
</evidence>
<dbReference type="InterPro" id="IPR038078">
    <property type="entry name" value="PhoU-like_sf"/>
</dbReference>
<name>A0A2V3VSZ2_9BACI</name>
<dbReference type="OrthoDB" id="9797568at2"/>
<dbReference type="InterPro" id="IPR052912">
    <property type="entry name" value="UPF0111_domain"/>
</dbReference>
<comment type="similarity">
    <text evidence="1">Belongs to the UPF0111 family.</text>
</comment>
<dbReference type="SUPFAM" id="SSF109755">
    <property type="entry name" value="PhoU-like"/>
    <property type="match status" value="1"/>
</dbReference>
<dbReference type="PANTHER" id="PTHR37298:SF1">
    <property type="entry name" value="UPF0111 PROTEIN YKAA"/>
    <property type="match status" value="1"/>
</dbReference>
<keyword evidence="3" id="KW-1185">Reference proteome</keyword>
<proteinExistence type="inferred from homology"/>
<gene>
    <name evidence="2" type="ORF">DFR56_1132</name>
</gene>
<dbReference type="RefSeq" id="WP_110396446.1">
    <property type="nucleotide sequence ID" value="NZ_JADIJL010000016.1"/>
</dbReference>
<reference evidence="2 3" key="1">
    <citation type="submission" date="2018-05" db="EMBL/GenBank/DDBJ databases">
        <title>Genomic Encyclopedia of Type Strains, Phase IV (KMG-IV): sequencing the most valuable type-strain genomes for metagenomic binning, comparative biology and taxonomic classification.</title>
        <authorList>
            <person name="Goeker M."/>
        </authorList>
    </citation>
    <scope>NUCLEOTIDE SEQUENCE [LARGE SCALE GENOMIC DNA]</scope>
    <source>
        <strain evidence="2 3">DSM 28556</strain>
    </source>
</reference>
<dbReference type="AlphaFoldDB" id="A0A2V3VSZ2"/>
<dbReference type="Pfam" id="PF01865">
    <property type="entry name" value="PhoU_div"/>
    <property type="match status" value="1"/>
</dbReference>
<protein>
    <recommendedName>
        <fullName evidence="4">DUF47 domain-containing protein</fullName>
    </recommendedName>
</protein>
<dbReference type="PANTHER" id="PTHR37298">
    <property type="entry name" value="UPF0111 PROTEIN YKAA"/>
    <property type="match status" value="1"/>
</dbReference>
<dbReference type="InterPro" id="IPR018445">
    <property type="entry name" value="Put_Phosphate_transp_reg"/>
</dbReference>
<organism evidence="2 3">
    <name type="scientific">Pseudogracilibacillus auburnensis</name>
    <dbReference type="NCBI Taxonomy" id="1494959"/>
    <lineage>
        <taxon>Bacteria</taxon>
        <taxon>Bacillati</taxon>
        <taxon>Bacillota</taxon>
        <taxon>Bacilli</taxon>
        <taxon>Bacillales</taxon>
        <taxon>Bacillaceae</taxon>
        <taxon>Pseudogracilibacillus</taxon>
    </lineage>
</organism>
<accession>A0A2V3VSZ2</accession>